<proteinExistence type="predicted"/>
<name>A0A0B0MZ29_GOSAR</name>
<reference evidence="2" key="1">
    <citation type="submission" date="2014-09" db="EMBL/GenBank/DDBJ databases">
        <authorList>
            <person name="Mudge J."/>
            <person name="Ramaraj T."/>
            <person name="Lindquist I.E."/>
            <person name="Bharti A.K."/>
            <person name="Sundararajan A."/>
            <person name="Cameron C.T."/>
            <person name="Woodward J.E."/>
            <person name="May G.D."/>
            <person name="Brubaker C."/>
            <person name="Broadhvest J."/>
            <person name="Wilkins T.A."/>
        </authorList>
    </citation>
    <scope>NUCLEOTIDE SEQUENCE</scope>
    <source>
        <strain evidence="2">cv. AKA8401</strain>
    </source>
</reference>
<dbReference type="Proteomes" id="UP000032142">
    <property type="component" value="Unassembled WGS sequence"/>
</dbReference>
<organism evidence="1 2">
    <name type="scientific">Gossypium arboreum</name>
    <name type="common">Tree cotton</name>
    <name type="synonym">Gossypium nanking</name>
    <dbReference type="NCBI Taxonomy" id="29729"/>
    <lineage>
        <taxon>Eukaryota</taxon>
        <taxon>Viridiplantae</taxon>
        <taxon>Streptophyta</taxon>
        <taxon>Embryophyta</taxon>
        <taxon>Tracheophyta</taxon>
        <taxon>Spermatophyta</taxon>
        <taxon>Magnoliopsida</taxon>
        <taxon>eudicotyledons</taxon>
        <taxon>Gunneridae</taxon>
        <taxon>Pentapetalae</taxon>
        <taxon>rosids</taxon>
        <taxon>malvids</taxon>
        <taxon>Malvales</taxon>
        <taxon>Malvaceae</taxon>
        <taxon>Malvoideae</taxon>
        <taxon>Gossypium</taxon>
    </lineage>
</organism>
<dbReference type="AlphaFoldDB" id="A0A0B0MZ29"/>
<sequence length="59" mass="6360">MASDRVLCPFAELDYNDGEITPTRAQRDLGYGRVRRMEGAYAGGGARGGHWLAECAAEA</sequence>
<gene>
    <name evidence="1" type="ORF">F383_32419</name>
</gene>
<comment type="caution">
    <text evidence="1">The sequence shown here is derived from an EMBL/GenBank/DDBJ whole genome shotgun (WGS) entry which is preliminary data.</text>
</comment>
<dbReference type="EMBL" id="JRRC01442304">
    <property type="protein sequence ID" value="KHG06035.1"/>
    <property type="molecule type" value="Genomic_DNA"/>
</dbReference>
<protein>
    <submittedName>
        <fullName evidence="1">Chorismate synthase</fullName>
    </submittedName>
</protein>
<accession>A0A0B0MZ29</accession>
<keyword evidence="2" id="KW-1185">Reference proteome</keyword>
<evidence type="ECO:0000313" key="1">
    <source>
        <dbReference type="EMBL" id="KHG06035.1"/>
    </source>
</evidence>
<evidence type="ECO:0000313" key="2">
    <source>
        <dbReference type="Proteomes" id="UP000032142"/>
    </source>
</evidence>